<dbReference type="SMR" id="Q4DVI5"/>
<evidence type="ECO:0000256" key="4">
    <source>
        <dbReference type="ARBA" id="ARBA00022670"/>
    </source>
</evidence>
<evidence type="ECO:0000313" key="18">
    <source>
        <dbReference type="EMBL" id="EAN96526.1"/>
    </source>
</evidence>
<evidence type="ECO:0000256" key="1">
    <source>
        <dbReference type="ARBA" id="ARBA00001249"/>
    </source>
</evidence>
<dbReference type="PANTHER" id="PTHR10942:SF0">
    <property type="entry name" value="LEISHMANOLYSIN-LIKE PEPTIDASE"/>
    <property type="match status" value="1"/>
</dbReference>
<keyword evidence="12" id="KW-0865">Zymogen</keyword>
<feature type="transmembrane region" description="Helical" evidence="17">
    <location>
        <begin position="66"/>
        <end position="83"/>
    </location>
</feature>
<protein>
    <recommendedName>
        <fullName evidence="16">Leishmanolysin-like peptidase</fullName>
        <ecNumber evidence="16">3.4.24.-</ecNumber>
    </recommendedName>
</protein>
<evidence type="ECO:0000256" key="8">
    <source>
        <dbReference type="ARBA" id="ARBA00022833"/>
    </source>
</evidence>
<dbReference type="PANTHER" id="PTHR10942">
    <property type="entry name" value="LEISHMANOLYSIN-LIKE PEPTIDASE"/>
    <property type="match status" value="1"/>
</dbReference>
<dbReference type="eggNOG" id="KOG2556">
    <property type="taxonomic scope" value="Eukaryota"/>
</dbReference>
<evidence type="ECO:0000256" key="3">
    <source>
        <dbReference type="ARBA" id="ARBA00005860"/>
    </source>
</evidence>
<gene>
    <name evidence="18" type="ORF">Tc00.1047053507747.10</name>
</gene>
<proteinExistence type="inferred from homology"/>
<evidence type="ECO:0000256" key="9">
    <source>
        <dbReference type="ARBA" id="ARBA00022889"/>
    </source>
</evidence>
<feature type="binding site" evidence="15">
    <location>
        <position position="333"/>
    </location>
    <ligand>
        <name>Zn(2+)</name>
        <dbReference type="ChEBI" id="CHEBI:29105"/>
        <note>catalytic</note>
    </ligand>
</feature>
<evidence type="ECO:0000256" key="15">
    <source>
        <dbReference type="PIRSR" id="PIRSR601577-2"/>
    </source>
</evidence>
<keyword evidence="13" id="KW-1015">Disulfide bond</keyword>
<dbReference type="PRINTS" id="PR00782">
    <property type="entry name" value="LSHMANOLYSIN"/>
</dbReference>
<dbReference type="RefSeq" id="XP_818377.1">
    <property type="nucleotide sequence ID" value="XM_813284.1"/>
</dbReference>
<organism evidence="18 19">
    <name type="scientific">Trypanosoma cruzi (strain CL Brener)</name>
    <dbReference type="NCBI Taxonomy" id="353153"/>
    <lineage>
        <taxon>Eukaryota</taxon>
        <taxon>Discoba</taxon>
        <taxon>Euglenozoa</taxon>
        <taxon>Kinetoplastea</taxon>
        <taxon>Metakinetoplastina</taxon>
        <taxon>Trypanosomatida</taxon>
        <taxon>Trypanosomatidae</taxon>
        <taxon>Trypanosoma</taxon>
        <taxon>Schizotrypanum</taxon>
    </lineage>
</organism>
<dbReference type="Gene3D" id="3.90.132.10">
    <property type="entry name" value="Leishmanolysin , domain 2"/>
    <property type="match status" value="1"/>
</dbReference>
<sequence>MRVLRGLYVLKSNICSLPFLYYYYYYYYYFWLAVRCVLPLLLLWAQPLFALFLSSSFLFPFQVTRPLLILLIILLLLLLLLPLPTPSHQMHLVHAMRPPRYSALPLRLWHVMVLLMYCASGCIAAAPATQYRCGFDAMMGKSGPLPTAVVREVPRRGQGAMQAYTVAADDANNGWESLRIMVSVKDLEDETKYCTKVGETKPDFTGRDGECAADDILTAEKKRTLLDEIIPAAVNLHAERLLVQRINVLWGMPAFGERSRCQYFTVPPSHRRVGILGADMVLYVAAGTGSEVWAVPCAVWEDLRPVAAAMQFTPNLVGYSMHASRAAAHFIAHALGFSVQEMARRNMLLAVDGVRGSPTPVAMVKSTATLEEAKRHYRCSSIKGMELQMGPDGLPESHWSVRNAKDEIMCSLGEHFAGRYTELTMKTLEGLGYYKTVQGMGEPMDWGKNAGCDFLNKQCSAKSPVTYPGMFCNEEDKSLRCSSDRQTIGPCFVSVGDRYAEPPETCPVFFPALVGGTPLGAVCALEGSGDPPGSLLGIGSWCLDGDSLEAKTAVGGKWQANVVAVCAQVLCRRNEVLLKYLGSEIFVSCPAGQSITPKSRYFRGGGKINCPRYEEVCTIAANGSSRVLLLPKDGSDARATAALGRFILTVLAAIAAVVAVPV</sequence>
<feature type="binding site" evidence="15">
    <location>
        <position position="329"/>
    </location>
    <ligand>
        <name>Zn(2+)</name>
        <dbReference type="ChEBI" id="CHEBI:29105"/>
        <note>catalytic</note>
    </ligand>
</feature>
<keyword evidence="8 15" id="KW-0862">Zinc</keyword>
<feature type="binding site" evidence="15">
    <location>
        <position position="398"/>
    </location>
    <ligand>
        <name>Zn(2+)</name>
        <dbReference type="ChEBI" id="CHEBI:29105"/>
        <note>catalytic</note>
    </ligand>
</feature>
<feature type="transmembrane region" description="Helical" evidence="17">
    <location>
        <begin position="30"/>
        <end position="54"/>
    </location>
</feature>
<reference evidence="18 19" key="1">
    <citation type="journal article" date="2005" name="Science">
        <title>The genome sequence of Trypanosoma cruzi, etiologic agent of Chagas disease.</title>
        <authorList>
            <person name="El-Sayed N.M."/>
            <person name="Myler P.J."/>
            <person name="Bartholomeu D.C."/>
            <person name="Nilsson D."/>
            <person name="Aggarwal G."/>
            <person name="Tran A.N."/>
            <person name="Ghedin E."/>
            <person name="Worthey E.A."/>
            <person name="Delcher A.L."/>
            <person name="Blandin G."/>
            <person name="Westenberger S.J."/>
            <person name="Caler E."/>
            <person name="Cerqueira G.C."/>
            <person name="Branche C."/>
            <person name="Haas B."/>
            <person name="Anupama A."/>
            <person name="Arner E."/>
            <person name="Aslund L."/>
            <person name="Attipoe P."/>
            <person name="Bontempi E."/>
            <person name="Bringaud F."/>
            <person name="Burton P."/>
            <person name="Cadag E."/>
            <person name="Campbell D.A."/>
            <person name="Carrington M."/>
            <person name="Crabtree J."/>
            <person name="Darban H."/>
            <person name="da Silveira J.F."/>
            <person name="de Jong P."/>
            <person name="Edwards K."/>
            <person name="Englund P.T."/>
            <person name="Fazelina G."/>
            <person name="Feldblyum T."/>
            <person name="Ferella M."/>
            <person name="Frasch A.C."/>
            <person name="Gull K."/>
            <person name="Horn D."/>
            <person name="Hou L."/>
            <person name="Huang Y."/>
            <person name="Kindlund E."/>
            <person name="Klingbeil M."/>
            <person name="Kluge S."/>
            <person name="Koo H."/>
            <person name="Lacerda D."/>
            <person name="Levin M.J."/>
            <person name="Lorenzi H."/>
            <person name="Louie T."/>
            <person name="Machado C.R."/>
            <person name="McCulloch R."/>
            <person name="McKenna A."/>
            <person name="Mizuno Y."/>
            <person name="Mottram J.C."/>
            <person name="Nelson S."/>
            <person name="Ochaya S."/>
            <person name="Osoegawa K."/>
            <person name="Pai G."/>
            <person name="Parsons M."/>
            <person name="Pentony M."/>
            <person name="Pettersson U."/>
            <person name="Pop M."/>
            <person name="Ramirez J.L."/>
            <person name="Rinta J."/>
            <person name="Robertson L."/>
            <person name="Salzberg S.L."/>
            <person name="Sanchez D.O."/>
            <person name="Seyler A."/>
            <person name="Sharma R."/>
            <person name="Shetty J."/>
            <person name="Simpson A.J."/>
            <person name="Sisk E."/>
            <person name="Tammi M.T."/>
            <person name="Tarleton R."/>
            <person name="Teixeira S."/>
            <person name="Van Aken S."/>
            <person name="Vogt C."/>
            <person name="Ward P.N."/>
            <person name="Wickstead B."/>
            <person name="Wortman J."/>
            <person name="White O."/>
            <person name="Fraser C.M."/>
            <person name="Stuart K.D."/>
            <person name="Andersson B."/>
        </authorList>
    </citation>
    <scope>NUCLEOTIDE SEQUENCE [LARGE SCALE GENOMIC DNA]</scope>
    <source>
        <strain evidence="18 19">CL Brener</strain>
    </source>
</reference>
<evidence type="ECO:0000256" key="7">
    <source>
        <dbReference type="ARBA" id="ARBA00022801"/>
    </source>
</evidence>
<dbReference type="GO" id="GO:0046872">
    <property type="term" value="F:metal ion binding"/>
    <property type="evidence" value="ECO:0007669"/>
    <property type="project" value="UniProtKB-KW"/>
</dbReference>
<evidence type="ECO:0000256" key="17">
    <source>
        <dbReference type="SAM" id="Phobius"/>
    </source>
</evidence>
<evidence type="ECO:0000256" key="6">
    <source>
        <dbReference type="ARBA" id="ARBA00022729"/>
    </source>
</evidence>
<dbReference type="EMBL" id="AAHK01000145">
    <property type="protein sequence ID" value="EAN96526.1"/>
    <property type="molecule type" value="Genomic_DNA"/>
</dbReference>
<dbReference type="Gene3D" id="2.10.55.10">
    <property type="entry name" value="Leishmanolysin domain 3"/>
    <property type="match status" value="1"/>
</dbReference>
<dbReference type="GO" id="GO:0006508">
    <property type="term" value="P:proteolysis"/>
    <property type="evidence" value="ECO:0007669"/>
    <property type="project" value="UniProtKB-KW"/>
</dbReference>
<dbReference type="GO" id="GO:0005737">
    <property type="term" value="C:cytoplasm"/>
    <property type="evidence" value="ECO:0007669"/>
    <property type="project" value="TreeGrafter"/>
</dbReference>
<dbReference type="OMA" id="IRCPRYE"/>
<keyword evidence="7 16" id="KW-0378">Hydrolase</keyword>
<dbReference type="SUPFAM" id="SSF55486">
    <property type="entry name" value="Metalloproteases ('zincins'), catalytic domain"/>
    <property type="match status" value="1"/>
</dbReference>
<dbReference type="GO" id="GO:0016020">
    <property type="term" value="C:membrane"/>
    <property type="evidence" value="ECO:0007669"/>
    <property type="project" value="UniProtKB-SubCell"/>
</dbReference>
<keyword evidence="10 15" id="KW-0482">Metalloprotease</keyword>
<dbReference type="AlphaFoldDB" id="Q4DVI5"/>
<comment type="similarity">
    <text evidence="3 16">Belongs to the peptidase M8 family.</text>
</comment>
<keyword evidence="14" id="KW-0325">Glycoprotein</keyword>
<dbReference type="PaxDb" id="353153-Q4DVI5"/>
<evidence type="ECO:0000256" key="2">
    <source>
        <dbReference type="ARBA" id="ARBA00004370"/>
    </source>
</evidence>
<evidence type="ECO:0000256" key="5">
    <source>
        <dbReference type="ARBA" id="ARBA00022723"/>
    </source>
</evidence>
<dbReference type="EC" id="3.4.24.-" evidence="16"/>
<dbReference type="Pfam" id="PF01457">
    <property type="entry name" value="Peptidase_M8"/>
    <property type="match status" value="1"/>
</dbReference>
<name>Q4DVI5_TRYCC</name>
<keyword evidence="9" id="KW-0130">Cell adhesion</keyword>
<keyword evidence="11 17" id="KW-0472">Membrane</keyword>
<dbReference type="Proteomes" id="UP000002296">
    <property type="component" value="Unassembled WGS sequence"/>
</dbReference>
<comment type="caution">
    <text evidence="18">The sequence shown here is derived from an EMBL/GenBank/DDBJ whole genome shotgun (WGS) entry which is preliminary data.</text>
</comment>
<keyword evidence="19" id="KW-1185">Reference proteome</keyword>
<dbReference type="InParanoid" id="Q4DVI5"/>
<dbReference type="InterPro" id="IPR001577">
    <property type="entry name" value="Peptidase_M8"/>
</dbReference>
<keyword evidence="4 16" id="KW-0645">Protease</keyword>
<dbReference type="Gene3D" id="2.30.34.10">
    <property type="entry name" value="Leishmanolysin domain 4"/>
    <property type="match status" value="1"/>
</dbReference>
<evidence type="ECO:0000256" key="12">
    <source>
        <dbReference type="ARBA" id="ARBA00023145"/>
    </source>
</evidence>
<dbReference type="KEGG" id="tcr:507747.10"/>
<evidence type="ECO:0000256" key="16">
    <source>
        <dbReference type="RuleBase" id="RU366077"/>
    </source>
</evidence>
<keyword evidence="17" id="KW-1133">Transmembrane helix</keyword>
<keyword evidence="5 15" id="KW-0479">Metal-binding</keyword>
<dbReference type="GO" id="GO:0004222">
    <property type="term" value="F:metalloendopeptidase activity"/>
    <property type="evidence" value="ECO:0007669"/>
    <property type="project" value="UniProtKB-UniRule"/>
</dbReference>
<evidence type="ECO:0000256" key="13">
    <source>
        <dbReference type="ARBA" id="ARBA00023157"/>
    </source>
</evidence>
<keyword evidence="6" id="KW-0732">Signal</keyword>
<feature type="transmembrane region" description="Helical" evidence="17">
    <location>
        <begin position="108"/>
        <end position="129"/>
    </location>
</feature>
<keyword evidence="17" id="KW-0812">Transmembrane</keyword>
<evidence type="ECO:0000256" key="10">
    <source>
        <dbReference type="ARBA" id="ARBA00023049"/>
    </source>
</evidence>
<dbReference type="GeneID" id="3550628"/>
<comment type="subcellular location">
    <subcellularLocation>
        <location evidence="2">Membrane</location>
    </subcellularLocation>
</comment>
<comment type="cofactor">
    <cofactor evidence="15 16">
        <name>Zn(2+)</name>
        <dbReference type="ChEBI" id="CHEBI:29105"/>
    </cofactor>
    <text evidence="15 16">Binds 1 zinc ion per subunit.</text>
</comment>
<evidence type="ECO:0000256" key="11">
    <source>
        <dbReference type="ARBA" id="ARBA00023136"/>
    </source>
</evidence>
<dbReference type="GO" id="GO:0007155">
    <property type="term" value="P:cell adhesion"/>
    <property type="evidence" value="ECO:0007669"/>
    <property type="project" value="UniProtKB-KW"/>
</dbReference>
<dbReference type="Gene3D" id="3.10.170.20">
    <property type="match status" value="1"/>
</dbReference>
<accession>Q4DVI5</accession>
<evidence type="ECO:0000313" key="19">
    <source>
        <dbReference type="Proteomes" id="UP000002296"/>
    </source>
</evidence>
<evidence type="ECO:0000256" key="14">
    <source>
        <dbReference type="ARBA" id="ARBA00023180"/>
    </source>
</evidence>
<comment type="catalytic activity">
    <reaction evidence="1">
        <text>Preference for hydrophobic residues at P1 and P1' and basic residues at P2' and P3'. A model nonapeptide is cleaved at -Ala-Tyr-|-Leu-Lys-Lys-.</text>
        <dbReference type="EC" id="3.4.24.36"/>
    </reaction>
</comment>